<accession>A0A7X9YII6</accession>
<dbReference type="PROSITE" id="PS51480">
    <property type="entry name" value="DHAL"/>
    <property type="match status" value="1"/>
</dbReference>
<dbReference type="GO" id="GO:0019563">
    <property type="term" value="P:glycerol catabolic process"/>
    <property type="evidence" value="ECO:0007669"/>
    <property type="project" value="TreeGrafter"/>
</dbReference>
<proteinExistence type="predicted"/>
<dbReference type="NCBIfam" id="TIGR02363">
    <property type="entry name" value="dhaK1"/>
    <property type="match status" value="1"/>
</dbReference>
<dbReference type="Gene3D" id="1.25.40.340">
    <property type="match status" value="1"/>
</dbReference>
<dbReference type="FunFam" id="1.25.40.340:FF:000002">
    <property type="entry name" value="Dihydroxyacetone kinase, L subunit"/>
    <property type="match status" value="1"/>
</dbReference>
<feature type="domain" description="DhaK" evidence="6">
    <location>
        <begin position="7"/>
        <end position="327"/>
    </location>
</feature>
<gene>
    <name evidence="7" type="primary">dhaK</name>
    <name evidence="7" type="ORF">HF320_01935</name>
</gene>
<dbReference type="InterPro" id="IPR050861">
    <property type="entry name" value="Dihydroxyacetone_Kinase"/>
</dbReference>
<keyword evidence="8" id="KW-1185">Reference proteome</keyword>
<organism evidence="7 8">
    <name type="scientific">Collinsella acetigenes</name>
    <dbReference type="NCBI Taxonomy" id="2713419"/>
    <lineage>
        <taxon>Bacteria</taxon>
        <taxon>Bacillati</taxon>
        <taxon>Actinomycetota</taxon>
        <taxon>Coriobacteriia</taxon>
        <taxon>Coriobacteriales</taxon>
        <taxon>Coriobacteriaceae</taxon>
        <taxon>Collinsella</taxon>
    </lineage>
</organism>
<evidence type="ECO:0000259" key="6">
    <source>
        <dbReference type="PROSITE" id="PS51481"/>
    </source>
</evidence>
<dbReference type="SUPFAM" id="SSF101473">
    <property type="entry name" value="DhaL-like"/>
    <property type="match status" value="1"/>
</dbReference>
<evidence type="ECO:0000259" key="5">
    <source>
        <dbReference type="PROSITE" id="PS51480"/>
    </source>
</evidence>
<dbReference type="InterPro" id="IPR004007">
    <property type="entry name" value="DhaL_dom"/>
</dbReference>
<dbReference type="EMBL" id="JABBCP010000001">
    <property type="protein sequence ID" value="NMF55096.1"/>
    <property type="molecule type" value="Genomic_DNA"/>
</dbReference>
<keyword evidence="2" id="KW-0547">Nucleotide-binding</keyword>
<dbReference type="AlphaFoldDB" id="A0A7X9YII6"/>
<dbReference type="Gene3D" id="3.40.50.10440">
    <property type="entry name" value="Dihydroxyacetone kinase, domain 1"/>
    <property type="match status" value="1"/>
</dbReference>
<dbReference type="EC" id="2.7.1.121" evidence="7"/>
<dbReference type="PANTHER" id="PTHR28629">
    <property type="entry name" value="TRIOKINASE/FMN CYCLASE"/>
    <property type="match status" value="1"/>
</dbReference>
<dbReference type="RefSeq" id="WP_169276821.1">
    <property type="nucleotide sequence ID" value="NZ_JABBCP010000001.1"/>
</dbReference>
<dbReference type="NCBIfam" id="NF011049">
    <property type="entry name" value="PRK14479.1"/>
    <property type="match status" value="1"/>
</dbReference>
<evidence type="ECO:0000256" key="1">
    <source>
        <dbReference type="ARBA" id="ARBA00022679"/>
    </source>
</evidence>
<comment type="caution">
    <text evidence="7">The sequence shown here is derived from an EMBL/GenBank/DDBJ whole genome shotgun (WGS) entry which is preliminary data.</text>
</comment>
<dbReference type="GO" id="GO:0004371">
    <property type="term" value="F:glycerone kinase activity"/>
    <property type="evidence" value="ECO:0007669"/>
    <property type="project" value="InterPro"/>
</dbReference>
<dbReference type="FunFam" id="3.30.1180.20:FF:000001">
    <property type="entry name" value="Dihydroxyacetone kinase 1"/>
    <property type="match status" value="1"/>
</dbReference>
<dbReference type="GO" id="GO:0047324">
    <property type="term" value="F:phosphoenolpyruvate-glycerone phosphotransferase activity"/>
    <property type="evidence" value="ECO:0007669"/>
    <property type="project" value="UniProtKB-EC"/>
</dbReference>
<evidence type="ECO:0000256" key="3">
    <source>
        <dbReference type="ARBA" id="ARBA00022777"/>
    </source>
</evidence>
<evidence type="ECO:0000313" key="7">
    <source>
        <dbReference type="EMBL" id="NMF55096.1"/>
    </source>
</evidence>
<dbReference type="Gene3D" id="3.30.1180.20">
    <property type="entry name" value="Dihydroxyacetone kinase, domain 2"/>
    <property type="match status" value="1"/>
</dbReference>
<dbReference type="GO" id="GO:0005524">
    <property type="term" value="F:ATP binding"/>
    <property type="evidence" value="ECO:0007669"/>
    <property type="project" value="UniProtKB-KW"/>
</dbReference>
<dbReference type="SUPFAM" id="SSF82549">
    <property type="entry name" value="DAK1/DegV-like"/>
    <property type="match status" value="1"/>
</dbReference>
<name>A0A7X9YII6_9ACTN</name>
<protein>
    <submittedName>
        <fullName evidence="7">Dihydroxyacetone kinase subunit DhaK</fullName>
        <ecNumber evidence="7">2.7.1.121</ecNumber>
    </submittedName>
</protein>
<dbReference type="InterPro" id="IPR004006">
    <property type="entry name" value="DhaK_dom"/>
</dbReference>
<dbReference type="NCBIfam" id="TIGR02365">
    <property type="entry name" value="dha_L_ycgS"/>
    <property type="match status" value="1"/>
</dbReference>
<evidence type="ECO:0000256" key="4">
    <source>
        <dbReference type="ARBA" id="ARBA00022840"/>
    </source>
</evidence>
<keyword evidence="3 7" id="KW-0418">Kinase</keyword>
<dbReference type="PROSITE" id="PS51481">
    <property type="entry name" value="DHAK"/>
    <property type="match status" value="1"/>
</dbReference>
<dbReference type="Proteomes" id="UP000546970">
    <property type="component" value="Unassembled WGS sequence"/>
</dbReference>
<reference evidence="7 8" key="1">
    <citation type="submission" date="2020-04" db="EMBL/GenBank/DDBJ databases">
        <title>Collinsella sp. KGMB02528 nov., an anaerobic actinobacterium isolated from human feces.</title>
        <authorList>
            <person name="Han K.-I."/>
            <person name="Eom M.K."/>
            <person name="Kim J.-S."/>
            <person name="Lee K.C."/>
            <person name="Suh M.K."/>
            <person name="Park S.-H."/>
            <person name="Lee J.H."/>
            <person name="Kang S.W."/>
            <person name="Park J.-E."/>
            <person name="Oh B.S."/>
            <person name="Yu S.Y."/>
            <person name="Choi S.-H."/>
            <person name="Lee D.H."/>
            <person name="Yoon H."/>
            <person name="Kim B.-Y."/>
            <person name="Lee J.H."/>
            <person name="Lee J.-S."/>
        </authorList>
    </citation>
    <scope>NUCLEOTIDE SEQUENCE [LARGE SCALE GENOMIC DNA]</scope>
    <source>
        <strain evidence="7 8">KGMB02528</strain>
    </source>
</reference>
<dbReference type="PANTHER" id="PTHR28629:SF4">
    <property type="entry name" value="TRIOKINASE_FMN CYCLASE"/>
    <property type="match status" value="1"/>
</dbReference>
<dbReference type="Pfam" id="PF02734">
    <property type="entry name" value="Dak2"/>
    <property type="match status" value="1"/>
</dbReference>
<dbReference type="InterPro" id="IPR012737">
    <property type="entry name" value="DhaK_L_YcgS"/>
</dbReference>
<dbReference type="InterPro" id="IPR036117">
    <property type="entry name" value="DhaL_dom_sf"/>
</dbReference>
<sequence>MKKFINDPADVERQVVDGYVKAYPSLIAKAADDIVVRAHAKRDKVALVSGGGMGHEPAHLGFVGSGMLDAAVGGAVFTSPAVDRVAAGIGAVAPGNKGVLLVIKNYTGDAVNFKMAEQAAKEDGFSVDHVVVDDDVAVQDSTFTVGRRGVAGTVFIHKCAGAAAEAGAELPEVKRVAEKVIANVRTMCVAIEPCTVPAAGKPGFELADDEMEMGVGIHGEPGVRRAAMEPVDAMVDEMLEKILGDIDYSGHEVVVMVNSSGATPPYELAIVNNRVHDVLTSRGIPVWRTYMGPYMTSLEMRGFSISILRLDDEIKELLAAPAQAPAWVEGSVVREATDAAPAAAKVREQKVEVADGGVADEATELVCRALSEVADVLSTHKDELTELDMPIGDSDHGINMARGFEAVREQLPVLEKGGVPAALRTAGMTVVSKVGGSSGPLYGTILRKLGITAKKMGGLTLDSFTVGLDAGFKGIQELAGAKEGDKTMLDAMAPAIRSLERSVEAHQGIAEALDAAAAAAAEGAETTIPLIARKGRASYLGERSVGHKDPGAASFAYCMAAIAQAYKN</sequence>
<evidence type="ECO:0000313" key="8">
    <source>
        <dbReference type="Proteomes" id="UP000546970"/>
    </source>
</evidence>
<dbReference type="InterPro" id="IPR012736">
    <property type="entry name" value="DhaK_1"/>
</dbReference>
<evidence type="ECO:0000256" key="2">
    <source>
        <dbReference type="ARBA" id="ARBA00022741"/>
    </source>
</evidence>
<dbReference type="SMART" id="SM01120">
    <property type="entry name" value="Dak2"/>
    <property type="match status" value="1"/>
</dbReference>
<dbReference type="FunFam" id="3.40.50.10440:FF:000001">
    <property type="entry name" value="Dihydroxyacetone kinase, DhaK subunit"/>
    <property type="match status" value="1"/>
</dbReference>
<dbReference type="Pfam" id="PF02733">
    <property type="entry name" value="Dak1"/>
    <property type="match status" value="1"/>
</dbReference>
<keyword evidence="4" id="KW-0067">ATP-binding</keyword>
<keyword evidence="1 7" id="KW-0808">Transferase</keyword>
<feature type="domain" description="DhaL" evidence="5">
    <location>
        <begin position="364"/>
        <end position="564"/>
    </location>
</feature>
<dbReference type="GO" id="GO:0005829">
    <property type="term" value="C:cytosol"/>
    <property type="evidence" value="ECO:0007669"/>
    <property type="project" value="TreeGrafter"/>
</dbReference>